<feature type="region of interest" description="Disordered" evidence="1">
    <location>
        <begin position="665"/>
        <end position="694"/>
    </location>
</feature>
<evidence type="ECO:0000256" key="1">
    <source>
        <dbReference type="SAM" id="MobiDB-lite"/>
    </source>
</evidence>
<evidence type="ECO:0000313" key="3">
    <source>
        <dbReference type="EMBL" id="OAE32865.1"/>
    </source>
</evidence>
<gene>
    <name evidence="3" type="ORF">AXG93_955s1030</name>
</gene>
<dbReference type="Gene3D" id="3.40.50.300">
    <property type="entry name" value="P-loop containing nucleotide triphosphate hydrolases"/>
    <property type="match status" value="1"/>
</dbReference>
<feature type="domain" description="AAA+ ATPase" evidence="2">
    <location>
        <begin position="454"/>
        <end position="591"/>
    </location>
</feature>
<dbReference type="InterPro" id="IPR027417">
    <property type="entry name" value="P-loop_NTPase"/>
</dbReference>
<dbReference type="PANTHER" id="PTHR42935:SF1">
    <property type="entry name" value="SLR0930 PROTEIN"/>
    <property type="match status" value="1"/>
</dbReference>
<dbReference type="Proteomes" id="UP000077202">
    <property type="component" value="Unassembled WGS sequence"/>
</dbReference>
<dbReference type="Pfam" id="PF05673">
    <property type="entry name" value="DUF815"/>
    <property type="match status" value="1"/>
</dbReference>
<organism evidence="3 4">
    <name type="scientific">Marchantia polymorpha subsp. ruderalis</name>
    <dbReference type="NCBI Taxonomy" id="1480154"/>
    <lineage>
        <taxon>Eukaryota</taxon>
        <taxon>Viridiplantae</taxon>
        <taxon>Streptophyta</taxon>
        <taxon>Embryophyta</taxon>
        <taxon>Marchantiophyta</taxon>
        <taxon>Marchantiopsida</taxon>
        <taxon>Marchantiidae</taxon>
        <taxon>Marchantiales</taxon>
        <taxon>Marchantiaceae</taxon>
        <taxon>Marchantia</taxon>
    </lineage>
</organism>
<keyword evidence="4" id="KW-1185">Reference proteome</keyword>
<dbReference type="CDD" id="cd00009">
    <property type="entry name" value="AAA"/>
    <property type="match status" value="1"/>
</dbReference>
<dbReference type="InterPro" id="IPR003593">
    <property type="entry name" value="AAA+_ATPase"/>
</dbReference>
<dbReference type="SMART" id="SM00382">
    <property type="entry name" value="AAA"/>
    <property type="match status" value="1"/>
</dbReference>
<dbReference type="PANTHER" id="PTHR42935">
    <property type="entry name" value="SLR0930 PROTEIN"/>
    <property type="match status" value="1"/>
</dbReference>
<dbReference type="AlphaFoldDB" id="A0A176WKI4"/>
<protein>
    <recommendedName>
        <fullName evidence="2">AAA+ ATPase domain-containing protein</fullName>
    </recommendedName>
</protein>
<evidence type="ECO:0000259" key="2">
    <source>
        <dbReference type="SMART" id="SM00382"/>
    </source>
</evidence>
<proteinExistence type="predicted"/>
<accession>A0A176WKI4</accession>
<reference evidence="3" key="1">
    <citation type="submission" date="2016-03" db="EMBL/GenBank/DDBJ databases">
        <title>Mechanisms controlling the formation of the plant cell surface in tip-growing cells are functionally conserved among land plants.</title>
        <authorList>
            <person name="Honkanen S."/>
            <person name="Jones V.A."/>
            <person name="Morieri G."/>
            <person name="Champion C."/>
            <person name="Hetherington A.J."/>
            <person name="Kelly S."/>
            <person name="Saint-Marcoux D."/>
            <person name="Proust H."/>
            <person name="Prescott H."/>
            <person name="Dolan L."/>
        </authorList>
    </citation>
    <scope>NUCLEOTIDE SEQUENCE [LARGE SCALE GENOMIC DNA]</scope>
    <source>
        <tissue evidence="3">Whole gametophyte</tissue>
    </source>
</reference>
<dbReference type="EMBL" id="LVLJ01000721">
    <property type="protein sequence ID" value="OAE32865.1"/>
    <property type="molecule type" value="Genomic_DNA"/>
</dbReference>
<evidence type="ECO:0000313" key="4">
    <source>
        <dbReference type="Proteomes" id="UP000077202"/>
    </source>
</evidence>
<dbReference type="InterPro" id="IPR008533">
    <property type="entry name" value="DUF815"/>
</dbReference>
<comment type="caution">
    <text evidence="3">The sequence shown here is derived from an EMBL/GenBank/DDBJ whole genome shotgun (WGS) entry which is preliminary data.</text>
</comment>
<dbReference type="SUPFAM" id="SSF52540">
    <property type="entry name" value="P-loop containing nucleoside triphosphate hydrolases"/>
    <property type="match status" value="1"/>
</dbReference>
<sequence>MYVEAGGLGFSTAEGNTNAVLVSVSEGRIDNMSEILTRAGGSTSPARLEASPIDIRALQANRRAFVAVRSERSAIQRQLKLAGPAAFAFGFGLGLGRGLSKSLSPCAWRSGDPEAPRASVVDKTTKLLQDVSTLLVYQEVFSKPPAKAFLKVLDCLSRKDADGRLFEYYGLFFKLMCITRLPSWKDYILEAILTCENNPFAEAAATAGNPKARWTSGAQVPATLQAAAASDLDTLQRLSVSESTLSEWVAETEVDYTPDWLIAVSNFGTETCSLFRTTANCIPESQPFKVSDHRIRSSRIGEESTSARSFELKLQKAADGVIEPGYRIVPKSEQPHGEASASSSALQVEPECHSSSSYFSRTNESLARIRARLRERIKSFSRWSDAVLLLERYHAVYGVGLIASEQFLLVRRGNFYPDKQGWTARTTEACNLRIQRDEKEMLVRNFTKHANGRSAQHVLLYGPSGVGKTWLLRSALSEVASGGDLRIVTLPSFRWPEDELGSEDGDEKGYNFPKILRQLGLRQWKLRFVLFIDDLMPSAFCKHTFNILKSAFDGNHQEWPANVLLCATSSKIRTCSVHVKFRDMEVLDLAHLFGLTCVVKLTPLNEDEYVHCVQDLLEQRRPRTSVSLETKQHYYCHGNSTEGRGHWNVSEEDEVQGRVKVEGEMAKHGSVNQARQERESQSRQKLTRTGARSRQQEMVQAQHNFHWFPSMDTDFKAVRTEGPRPS</sequence>
<name>A0A176WKI4_MARPO</name>